<evidence type="ECO:0000259" key="3">
    <source>
        <dbReference type="Pfam" id="PF25425"/>
    </source>
</evidence>
<dbReference type="InterPro" id="IPR057359">
    <property type="entry name" value="YfjL_N"/>
</dbReference>
<dbReference type="Pfam" id="PF24911">
    <property type="entry name" value="YfjL_C"/>
    <property type="match status" value="1"/>
</dbReference>
<dbReference type="OrthoDB" id="2450450at2"/>
<evidence type="ECO:0000259" key="2">
    <source>
        <dbReference type="Pfam" id="PF24911"/>
    </source>
</evidence>
<evidence type="ECO:0000256" key="1">
    <source>
        <dbReference type="SAM" id="Phobius"/>
    </source>
</evidence>
<feature type="transmembrane region" description="Helical" evidence="1">
    <location>
        <begin position="7"/>
        <end position="23"/>
    </location>
</feature>
<gene>
    <name evidence="4" type="ORF">E1I69_04935</name>
</gene>
<keyword evidence="1" id="KW-0812">Transmembrane</keyword>
<sequence>MKKRKILYSILLGLLVLFVLYIYNEFNGNPVSKLYSTKILENYLEETYPDREFRVEEGFYNFKFSSYDFNVIEIGATAPNENGPKTYEFNVRGLLKPYVILDSIYTENLDEPLMEKLSAEAQTEIMEILMQSVPTVKGIGVSLEVQKGNYDSNTTWNKDMKLEKPISMHIVLDSTQSTKEDVLTDAQVIQEVLNDNHYSYADVTINGNIIDDSNAEYIKDDTGYVKYYVSFEKETDIELKDIEVIE</sequence>
<keyword evidence="1" id="KW-0472">Membrane</keyword>
<evidence type="ECO:0000313" key="4">
    <source>
        <dbReference type="EMBL" id="THE14160.1"/>
    </source>
</evidence>
<organism evidence="4 5">
    <name type="scientific">Bacillus timonensis</name>
    <dbReference type="NCBI Taxonomy" id="1033734"/>
    <lineage>
        <taxon>Bacteria</taxon>
        <taxon>Bacillati</taxon>
        <taxon>Bacillota</taxon>
        <taxon>Bacilli</taxon>
        <taxon>Bacillales</taxon>
        <taxon>Bacillaceae</taxon>
        <taxon>Bacillus</taxon>
    </lineage>
</organism>
<name>A0A4S3PWE2_9BACI</name>
<reference evidence="4 5" key="1">
    <citation type="journal article" date="2019" name="Indoor Air">
        <title>Impacts of indoor surface finishes on bacterial viability.</title>
        <authorList>
            <person name="Hu J."/>
            <person name="Maamar S.B."/>
            <person name="Glawe A.J."/>
            <person name="Gottel N."/>
            <person name="Gilbert J.A."/>
            <person name="Hartmann E.M."/>
        </authorList>
    </citation>
    <scope>NUCLEOTIDE SEQUENCE [LARGE SCALE GENOMIC DNA]</scope>
    <source>
        <strain evidence="4 5">AF060A6</strain>
    </source>
</reference>
<keyword evidence="5" id="KW-1185">Reference proteome</keyword>
<dbReference type="Pfam" id="PF25425">
    <property type="entry name" value="YfjL_N"/>
    <property type="match status" value="1"/>
</dbReference>
<evidence type="ECO:0008006" key="6">
    <source>
        <dbReference type="Google" id="ProtNLM"/>
    </source>
</evidence>
<keyword evidence="1" id="KW-1133">Transmembrane helix</keyword>
<dbReference type="InterPro" id="IPR056905">
    <property type="entry name" value="YfjL_C"/>
</dbReference>
<accession>A0A4S3PWE2</accession>
<evidence type="ECO:0000313" key="5">
    <source>
        <dbReference type="Proteomes" id="UP000306477"/>
    </source>
</evidence>
<proteinExistence type="predicted"/>
<feature type="domain" description="YfjL-like C-terminal" evidence="2">
    <location>
        <begin position="120"/>
        <end position="243"/>
    </location>
</feature>
<comment type="caution">
    <text evidence="4">The sequence shown here is derived from an EMBL/GenBank/DDBJ whole genome shotgun (WGS) entry which is preliminary data.</text>
</comment>
<dbReference type="Proteomes" id="UP000306477">
    <property type="component" value="Unassembled WGS sequence"/>
</dbReference>
<dbReference type="EMBL" id="SLUB01000005">
    <property type="protein sequence ID" value="THE14160.1"/>
    <property type="molecule type" value="Genomic_DNA"/>
</dbReference>
<dbReference type="RefSeq" id="WP_136378487.1">
    <property type="nucleotide sequence ID" value="NZ_SLUB01000005.1"/>
</dbReference>
<dbReference type="AlphaFoldDB" id="A0A4S3PWE2"/>
<feature type="domain" description="YfjL-like N-terminal" evidence="3">
    <location>
        <begin position="3"/>
        <end position="102"/>
    </location>
</feature>
<protein>
    <recommendedName>
        <fullName evidence="6">DUF3139 domain-containing protein</fullName>
    </recommendedName>
</protein>